<keyword evidence="2 6" id="KW-1003">Cell membrane</keyword>
<evidence type="ECO:0000256" key="2">
    <source>
        <dbReference type="ARBA" id="ARBA00022475"/>
    </source>
</evidence>
<feature type="transmembrane region" description="Helical" evidence="6">
    <location>
        <begin position="207"/>
        <end position="226"/>
    </location>
</feature>
<keyword evidence="9" id="KW-1185">Reference proteome</keyword>
<dbReference type="Gene3D" id="1.20.1530.10">
    <property type="entry name" value="Na+/H+ antiporter like domain"/>
    <property type="match status" value="1"/>
</dbReference>
<organism evidence="8 9">
    <name type="scientific">Pirellula staleyi (strain ATCC 27377 / DSM 6068 / ICPB 4128)</name>
    <name type="common">Pirella staleyi</name>
    <dbReference type="NCBI Taxonomy" id="530564"/>
    <lineage>
        <taxon>Bacteria</taxon>
        <taxon>Pseudomonadati</taxon>
        <taxon>Planctomycetota</taxon>
        <taxon>Planctomycetia</taxon>
        <taxon>Pirellulales</taxon>
        <taxon>Pirellulaceae</taxon>
        <taxon>Pirellula</taxon>
    </lineage>
</organism>
<dbReference type="GO" id="GO:0006885">
    <property type="term" value="P:regulation of pH"/>
    <property type="evidence" value="ECO:0007669"/>
    <property type="project" value="UniProtKB-UniRule"/>
</dbReference>
<keyword evidence="3 6" id="KW-0812">Transmembrane</keyword>
<keyword evidence="6" id="KW-0813">Transport</keyword>
<dbReference type="STRING" id="530564.Psta_4077"/>
<keyword evidence="6" id="KW-0915">Sodium</keyword>
<feature type="transmembrane region" description="Helical" evidence="6">
    <location>
        <begin position="121"/>
        <end position="142"/>
    </location>
</feature>
<evidence type="ECO:0000256" key="3">
    <source>
        <dbReference type="ARBA" id="ARBA00022692"/>
    </source>
</evidence>
<feature type="transmembrane region" description="Helical" evidence="6">
    <location>
        <begin position="323"/>
        <end position="342"/>
    </location>
</feature>
<comment type="function">
    <text evidence="6">Na(+)/H(+) antiporter that extrudes sodium in exchange for external protons.</text>
</comment>
<evidence type="ECO:0000256" key="1">
    <source>
        <dbReference type="ARBA" id="ARBA00004429"/>
    </source>
</evidence>
<dbReference type="KEGG" id="psl:Psta_4077"/>
<accession>D2R2Z6</accession>
<comment type="catalytic activity">
    <reaction evidence="6">
        <text>Na(+)(in) + 2 H(+)(out) = Na(+)(out) + 2 H(+)(in)</text>
        <dbReference type="Rhea" id="RHEA:29251"/>
        <dbReference type="ChEBI" id="CHEBI:15378"/>
        <dbReference type="ChEBI" id="CHEBI:29101"/>
    </reaction>
</comment>
<dbReference type="NCBIfam" id="TIGR00773">
    <property type="entry name" value="NhaA"/>
    <property type="match status" value="1"/>
</dbReference>
<dbReference type="EMBL" id="CP001848">
    <property type="protein sequence ID" value="ADB18729.1"/>
    <property type="molecule type" value="Genomic_DNA"/>
</dbReference>
<evidence type="ECO:0000313" key="8">
    <source>
        <dbReference type="EMBL" id="ADB18729.1"/>
    </source>
</evidence>
<feature type="transmembrane region" description="Helical" evidence="6">
    <location>
        <begin position="427"/>
        <end position="446"/>
    </location>
</feature>
<comment type="similarity">
    <text evidence="6">Belongs to the NhaA Na(+)/H(+) (TC 2.A.33) antiporter family.</text>
</comment>
<dbReference type="GO" id="GO:0015385">
    <property type="term" value="F:sodium:proton antiporter activity"/>
    <property type="evidence" value="ECO:0007669"/>
    <property type="project" value="UniProtKB-UniRule"/>
</dbReference>
<keyword evidence="6" id="KW-0997">Cell inner membrane</keyword>
<feature type="transmembrane region" description="Helical" evidence="6">
    <location>
        <begin position="82"/>
        <end position="101"/>
    </location>
</feature>
<keyword evidence="4 6" id="KW-1133">Transmembrane helix</keyword>
<dbReference type="Pfam" id="PF06965">
    <property type="entry name" value="Na_H_antiport_1"/>
    <property type="match status" value="1"/>
</dbReference>
<feature type="region of interest" description="Disordered" evidence="7">
    <location>
        <begin position="1"/>
        <end position="21"/>
    </location>
</feature>
<feature type="transmembrane region" description="Helical" evidence="6">
    <location>
        <begin position="154"/>
        <end position="171"/>
    </location>
</feature>
<keyword evidence="6" id="KW-0406">Ion transport</keyword>
<reference evidence="8 9" key="1">
    <citation type="journal article" date="2009" name="Stand. Genomic Sci.">
        <title>Complete genome sequence of Pirellula staleyi type strain (ATCC 27377).</title>
        <authorList>
            <person name="Clum A."/>
            <person name="Tindall B.J."/>
            <person name="Sikorski J."/>
            <person name="Ivanova N."/>
            <person name="Mavrommatis K."/>
            <person name="Lucas S."/>
            <person name="Glavina del Rio T."/>
            <person name="Nolan M."/>
            <person name="Chen F."/>
            <person name="Tice H."/>
            <person name="Pitluck S."/>
            <person name="Cheng J.F."/>
            <person name="Chertkov O."/>
            <person name="Brettin T."/>
            <person name="Han C."/>
            <person name="Detter J.C."/>
            <person name="Kuske C."/>
            <person name="Bruce D."/>
            <person name="Goodwin L."/>
            <person name="Ovchinikova G."/>
            <person name="Pati A."/>
            <person name="Mikhailova N."/>
            <person name="Chen A."/>
            <person name="Palaniappan K."/>
            <person name="Land M."/>
            <person name="Hauser L."/>
            <person name="Chang Y.J."/>
            <person name="Jeffries C.D."/>
            <person name="Chain P."/>
            <person name="Rohde M."/>
            <person name="Goker M."/>
            <person name="Bristow J."/>
            <person name="Eisen J.A."/>
            <person name="Markowitz V."/>
            <person name="Hugenholtz P."/>
            <person name="Kyrpides N.C."/>
            <person name="Klenk H.P."/>
            <person name="Lapidus A."/>
        </authorList>
    </citation>
    <scope>NUCLEOTIDE SEQUENCE [LARGE SCALE GENOMIC DNA]</scope>
    <source>
        <strain evidence="9">ATCC 27377 / DSM 6068 / ICPB 4128</strain>
    </source>
</reference>
<evidence type="ECO:0000256" key="6">
    <source>
        <dbReference type="HAMAP-Rule" id="MF_01844"/>
    </source>
</evidence>
<keyword evidence="5 6" id="KW-0472">Membrane</keyword>
<feature type="transmembrane region" description="Helical" evidence="6">
    <location>
        <begin position="392"/>
        <end position="415"/>
    </location>
</feature>
<dbReference type="HOGENOM" id="CLU_015803_1_2_0"/>
<dbReference type="InterPro" id="IPR004670">
    <property type="entry name" value="NhaA"/>
</dbReference>
<keyword evidence="6" id="KW-0739">Sodium transport</keyword>
<dbReference type="PANTHER" id="PTHR30341:SF0">
    <property type="entry name" value="NA(+)_H(+) ANTIPORTER NHAA"/>
    <property type="match status" value="1"/>
</dbReference>
<dbReference type="GO" id="GO:0005886">
    <property type="term" value="C:plasma membrane"/>
    <property type="evidence" value="ECO:0007669"/>
    <property type="project" value="UniProtKB-SubCell"/>
</dbReference>
<evidence type="ECO:0000256" key="7">
    <source>
        <dbReference type="SAM" id="MobiDB-lite"/>
    </source>
</evidence>
<dbReference type="AlphaFoldDB" id="D2R2Z6"/>
<dbReference type="InterPro" id="IPR023171">
    <property type="entry name" value="Na/H_antiporter_dom_sf"/>
</dbReference>
<dbReference type="eggNOG" id="COG3004">
    <property type="taxonomic scope" value="Bacteria"/>
</dbReference>
<feature type="transmembrane region" description="Helical" evidence="6">
    <location>
        <begin position="180"/>
        <end position="201"/>
    </location>
</feature>
<name>D2R2Z6_PIRSD</name>
<dbReference type="Proteomes" id="UP000001887">
    <property type="component" value="Chromosome"/>
</dbReference>
<sequence length="458" mass="49019">MKIPEWLPDAHHPTGPTQESRQTLIEPWLRPVDRFLHNKTSGGMVLLACTLLALIVANSPWSEWYAQLWQTRVGFTVGRFELYKPLLLWINDGLMTLFFFVVGLEIKREIVFGELRDPRKVALPAAAALGGMIVPAAVYYFVEGGGPGVKGWGIPMATDIAFVVGFLTLLGNRVPFGLKILLLTLAIVDDIGAILIIAVAYTSNTSLLFLGISIASFGVIYLFRWIGVRLVPAYVVLGAGVWLAFLKSGVHPTVAGVVLGLLTPAASWFTRRSLVNLAEGVVLLKLGQDPQHDHPVDHEELVQLMTTTARETVSPLDRLETALHPWVAFGIMPIFALANAGVKIELAAVTDSVALAVAAGLILGKPLGIVAFSWIAVKLGLARLPSGVNWKILLGAGCLAGIGFTMSLFIAGLALDAEQLSAGKIGTLLGSAVSAIFGLGLLLYFLRPSDGRPAEVIA</sequence>
<protein>
    <recommendedName>
        <fullName evidence="6">Na(+)/H(+) antiporter NhaA</fullName>
    </recommendedName>
    <alternativeName>
        <fullName evidence="6">Sodium/proton antiporter NhaA</fullName>
    </alternativeName>
</protein>
<keyword evidence="6" id="KW-0050">Antiport</keyword>
<feature type="transmembrane region" description="Helical" evidence="6">
    <location>
        <begin position="354"/>
        <end position="377"/>
    </location>
</feature>
<dbReference type="PANTHER" id="PTHR30341">
    <property type="entry name" value="SODIUM ION/PROTON ANTIPORTER NHAA-RELATED"/>
    <property type="match status" value="1"/>
</dbReference>
<evidence type="ECO:0000313" key="9">
    <source>
        <dbReference type="Proteomes" id="UP000001887"/>
    </source>
</evidence>
<dbReference type="OrthoDB" id="9808135at2"/>
<evidence type="ECO:0000256" key="5">
    <source>
        <dbReference type="ARBA" id="ARBA00023136"/>
    </source>
</evidence>
<evidence type="ECO:0000256" key="4">
    <source>
        <dbReference type="ARBA" id="ARBA00022989"/>
    </source>
</evidence>
<feature type="transmembrane region" description="Helical" evidence="6">
    <location>
        <begin position="44"/>
        <end position="62"/>
    </location>
</feature>
<gene>
    <name evidence="6" type="primary">nhaA</name>
    <name evidence="8" type="ordered locus">Psta_4077</name>
</gene>
<comment type="subcellular location">
    <subcellularLocation>
        <location evidence="1 6">Cell inner membrane</location>
        <topology evidence="1 6">Multi-pass membrane protein</topology>
    </subcellularLocation>
</comment>
<dbReference type="HAMAP" id="MF_01844">
    <property type="entry name" value="NhaA"/>
    <property type="match status" value="1"/>
</dbReference>
<feature type="transmembrane region" description="Helical" evidence="6">
    <location>
        <begin position="233"/>
        <end position="262"/>
    </location>
</feature>
<proteinExistence type="inferred from homology"/>